<feature type="compositionally biased region" description="Polar residues" evidence="1">
    <location>
        <begin position="53"/>
        <end position="68"/>
    </location>
</feature>
<dbReference type="AlphaFoldDB" id="A0AAP0CC14"/>
<gene>
    <name evidence="2" type="ORF">SSX86_025140</name>
</gene>
<feature type="region of interest" description="Disordered" evidence="1">
    <location>
        <begin position="1"/>
        <end position="27"/>
    </location>
</feature>
<evidence type="ECO:0000313" key="2">
    <source>
        <dbReference type="EMBL" id="KAK9054064.1"/>
    </source>
</evidence>
<organism evidence="2 3">
    <name type="scientific">Deinandra increscens subsp. villosa</name>
    <dbReference type="NCBI Taxonomy" id="3103831"/>
    <lineage>
        <taxon>Eukaryota</taxon>
        <taxon>Viridiplantae</taxon>
        <taxon>Streptophyta</taxon>
        <taxon>Embryophyta</taxon>
        <taxon>Tracheophyta</taxon>
        <taxon>Spermatophyta</taxon>
        <taxon>Magnoliopsida</taxon>
        <taxon>eudicotyledons</taxon>
        <taxon>Gunneridae</taxon>
        <taxon>Pentapetalae</taxon>
        <taxon>asterids</taxon>
        <taxon>campanulids</taxon>
        <taxon>Asterales</taxon>
        <taxon>Asteraceae</taxon>
        <taxon>Asteroideae</taxon>
        <taxon>Heliantheae alliance</taxon>
        <taxon>Madieae</taxon>
        <taxon>Madiinae</taxon>
        <taxon>Deinandra</taxon>
    </lineage>
</organism>
<keyword evidence="3" id="KW-1185">Reference proteome</keyword>
<comment type="caution">
    <text evidence="2">The sequence shown here is derived from an EMBL/GenBank/DDBJ whole genome shotgun (WGS) entry which is preliminary data.</text>
</comment>
<evidence type="ECO:0000313" key="3">
    <source>
        <dbReference type="Proteomes" id="UP001408789"/>
    </source>
</evidence>
<proteinExistence type="predicted"/>
<dbReference type="EMBL" id="JBCNJP010000025">
    <property type="protein sequence ID" value="KAK9054064.1"/>
    <property type="molecule type" value="Genomic_DNA"/>
</dbReference>
<sequence length="97" mass="10920">MTSSVEYDNDDTEVGETTSNNKITKDEAEIGKESPFFPFYSPSIGRNWFSKRSFPTKSPAPNGSSNLTPRRFFRRQFPPPSPAKHIKSVLARQHGSV</sequence>
<evidence type="ECO:0000256" key="1">
    <source>
        <dbReference type="SAM" id="MobiDB-lite"/>
    </source>
</evidence>
<accession>A0AAP0CC14</accession>
<name>A0AAP0CC14_9ASTR</name>
<feature type="region of interest" description="Disordered" evidence="1">
    <location>
        <begin position="50"/>
        <end position="97"/>
    </location>
</feature>
<protein>
    <submittedName>
        <fullName evidence="2">Uncharacterized protein</fullName>
    </submittedName>
</protein>
<dbReference type="Proteomes" id="UP001408789">
    <property type="component" value="Unassembled WGS sequence"/>
</dbReference>
<reference evidence="2 3" key="1">
    <citation type="submission" date="2024-04" db="EMBL/GenBank/DDBJ databases">
        <title>The reference genome of an endangered Asteraceae, Deinandra increscens subsp. villosa, native to the Central Coast of California.</title>
        <authorList>
            <person name="Guilliams M."/>
            <person name="Hasenstab-Lehman K."/>
            <person name="Meyer R."/>
            <person name="Mcevoy S."/>
        </authorList>
    </citation>
    <scope>NUCLEOTIDE SEQUENCE [LARGE SCALE GENOMIC DNA]</scope>
    <source>
        <tissue evidence="2">Leaf</tissue>
    </source>
</reference>